<evidence type="ECO:0008006" key="3">
    <source>
        <dbReference type="Google" id="ProtNLM"/>
    </source>
</evidence>
<proteinExistence type="predicted"/>
<keyword evidence="1" id="KW-0472">Membrane</keyword>
<gene>
    <name evidence="2" type="ORF">Dasosvirus11_3</name>
</gene>
<accession>A0A3G4ZRQ9</accession>
<feature type="transmembrane region" description="Helical" evidence="1">
    <location>
        <begin position="93"/>
        <end position="115"/>
    </location>
</feature>
<name>A0A3G4ZRQ9_9VIRU</name>
<evidence type="ECO:0000256" key="1">
    <source>
        <dbReference type="SAM" id="Phobius"/>
    </source>
</evidence>
<sequence length="122" mass="14067">MKSLSLLFLFVISSSIMTNLKTFEITGNTNDATEYCTNSLKLISLVDSLSSLRSQFNASNQIDTICYCIDVFRIQKLERNDRINRIRHVVGTFLFFCFLPSFFFFSCTILGWTVFKVLSFIV</sequence>
<keyword evidence="1" id="KW-0812">Transmembrane</keyword>
<organism evidence="2">
    <name type="scientific">Dasosvirus sp</name>
    <dbReference type="NCBI Taxonomy" id="2487764"/>
    <lineage>
        <taxon>Viruses</taxon>
        <taxon>Varidnaviria</taxon>
        <taxon>Bamfordvirae</taxon>
        <taxon>Nucleocytoviricota</taxon>
        <taxon>Megaviricetes</taxon>
        <taxon>Imitervirales</taxon>
        <taxon>Mimiviridae</taxon>
        <taxon>Klosneuvirinae</taxon>
    </lineage>
</organism>
<dbReference type="EMBL" id="MK072052">
    <property type="protein sequence ID" value="AYV77602.1"/>
    <property type="molecule type" value="Genomic_DNA"/>
</dbReference>
<protein>
    <recommendedName>
        <fullName evidence="3">Transmembrane protein</fullName>
    </recommendedName>
</protein>
<evidence type="ECO:0000313" key="2">
    <source>
        <dbReference type="EMBL" id="AYV77602.1"/>
    </source>
</evidence>
<keyword evidence="1" id="KW-1133">Transmembrane helix</keyword>
<reference evidence="2" key="1">
    <citation type="submission" date="2018-10" db="EMBL/GenBank/DDBJ databases">
        <title>Hidden diversity of soil giant viruses.</title>
        <authorList>
            <person name="Schulz F."/>
            <person name="Alteio L."/>
            <person name="Goudeau D."/>
            <person name="Ryan E.M."/>
            <person name="Malmstrom R.R."/>
            <person name="Blanchard J."/>
            <person name="Woyke T."/>
        </authorList>
    </citation>
    <scope>NUCLEOTIDE SEQUENCE</scope>
    <source>
        <strain evidence="2">DSV1</strain>
    </source>
</reference>